<dbReference type="Pfam" id="PF20803">
    <property type="entry name" value="PaaX_M"/>
    <property type="match status" value="1"/>
</dbReference>
<dbReference type="Gene3D" id="3.30.70.2650">
    <property type="match status" value="1"/>
</dbReference>
<organism evidence="2 3">
    <name type="scientific">Candidatus Woesebacteria bacterium RBG_16_39_8b</name>
    <dbReference type="NCBI Taxonomy" id="1802482"/>
    <lineage>
        <taxon>Bacteria</taxon>
        <taxon>Candidatus Woeseibacteriota</taxon>
    </lineage>
</organism>
<accession>A0A1F7XCI0</accession>
<comment type="caution">
    <text evidence="2">The sequence shown here is derived from an EMBL/GenBank/DDBJ whole genome shotgun (WGS) entry which is preliminary data.</text>
</comment>
<feature type="domain" description="Transcriptional repressor PaaX-like central Cas2-like" evidence="1">
    <location>
        <begin position="95"/>
        <end position="166"/>
    </location>
</feature>
<name>A0A1F7XCI0_9BACT</name>
<sequence length="183" mass="21997">MKNGLTKKILWTLFIAGCFTIAATSPYFLTNIARAYFRGKKYNKRKVAKTLYSLKKSRLIIGMERNGVFEVRLTKEGRKMIKKYQFDELKVEKQKVWDKKWRILIFDIPEESRKIAREALREKLKRLSFYQLQESVWVCPYPCEKEIKFLAEVFEINPYINIILADRIFDDMKVREYFELPKS</sequence>
<proteinExistence type="predicted"/>
<dbReference type="Proteomes" id="UP000179013">
    <property type="component" value="Unassembled WGS sequence"/>
</dbReference>
<protein>
    <recommendedName>
        <fullName evidence="1">Transcriptional repressor PaaX-like central Cas2-like domain-containing protein</fullName>
    </recommendedName>
</protein>
<evidence type="ECO:0000259" key="1">
    <source>
        <dbReference type="Pfam" id="PF20803"/>
    </source>
</evidence>
<gene>
    <name evidence="2" type="ORF">A2V80_01745</name>
</gene>
<evidence type="ECO:0000313" key="3">
    <source>
        <dbReference type="Proteomes" id="UP000179013"/>
    </source>
</evidence>
<dbReference type="AlphaFoldDB" id="A0A1F7XCI0"/>
<evidence type="ECO:0000313" key="2">
    <source>
        <dbReference type="EMBL" id="OGM12015.1"/>
    </source>
</evidence>
<dbReference type="EMBL" id="MGFU01000045">
    <property type="protein sequence ID" value="OGM12015.1"/>
    <property type="molecule type" value="Genomic_DNA"/>
</dbReference>
<reference evidence="2 3" key="1">
    <citation type="journal article" date="2016" name="Nat. Commun.">
        <title>Thousands of microbial genomes shed light on interconnected biogeochemical processes in an aquifer system.</title>
        <authorList>
            <person name="Anantharaman K."/>
            <person name="Brown C.T."/>
            <person name="Hug L.A."/>
            <person name="Sharon I."/>
            <person name="Castelle C.J."/>
            <person name="Probst A.J."/>
            <person name="Thomas B.C."/>
            <person name="Singh A."/>
            <person name="Wilkins M.J."/>
            <person name="Karaoz U."/>
            <person name="Brodie E.L."/>
            <person name="Williams K.H."/>
            <person name="Hubbard S.S."/>
            <person name="Banfield J.F."/>
        </authorList>
    </citation>
    <scope>NUCLEOTIDE SEQUENCE [LARGE SCALE GENOMIC DNA]</scope>
</reference>
<dbReference type="InterPro" id="IPR048846">
    <property type="entry name" value="PaaX-like_central"/>
</dbReference>